<sequence length="239" mass="25645">MEGMKKIVLFAMGLVACATTHAQETESVETTVAADVVSQYIWRGQDLGSVSLQPTLGIGYKGLSLSAWGSVGLSEPADTKEFDLTLAYTAGGFNIGLTDYWFNAGLDPEGRYFKYDAHGTNHVFEANIGYDFGVASLQWYTNIAGNDGENKDGKRAYSSYVEATVPFKLATVDWAATAGAVPFATTFYGTTGFAVTNLSLKATKDIKVTDTFSIPIFGQVVANPCSQKAYLVLGFTLQP</sequence>
<keyword evidence="1" id="KW-0732">Signal</keyword>
<dbReference type="AlphaFoldDB" id="A0A1H5TH05"/>
<dbReference type="Proteomes" id="UP000236735">
    <property type="component" value="Unassembled WGS sequence"/>
</dbReference>
<protein>
    <recommendedName>
        <fullName evidence="4">FrrB</fullName>
    </recommendedName>
</protein>
<evidence type="ECO:0000313" key="2">
    <source>
        <dbReference type="EMBL" id="SEF62089.1"/>
    </source>
</evidence>
<dbReference type="PROSITE" id="PS51257">
    <property type="entry name" value="PROKAR_LIPOPROTEIN"/>
    <property type="match status" value="1"/>
</dbReference>
<feature type="chain" id="PRO_5009285062" description="FrrB" evidence="1">
    <location>
        <begin position="23"/>
        <end position="239"/>
    </location>
</feature>
<name>A0A1H5TH05_XYLRU</name>
<evidence type="ECO:0000256" key="1">
    <source>
        <dbReference type="SAM" id="SignalP"/>
    </source>
</evidence>
<proteinExistence type="predicted"/>
<evidence type="ECO:0000313" key="3">
    <source>
        <dbReference type="Proteomes" id="UP000236735"/>
    </source>
</evidence>
<feature type="signal peptide" evidence="1">
    <location>
        <begin position="1"/>
        <end position="22"/>
    </location>
</feature>
<gene>
    <name evidence="2" type="ORF">SAMN05216354_1060</name>
</gene>
<organism evidence="2 3">
    <name type="scientific">Xylanibacter ruminicola</name>
    <name type="common">Prevotella ruminicola</name>
    <dbReference type="NCBI Taxonomy" id="839"/>
    <lineage>
        <taxon>Bacteria</taxon>
        <taxon>Pseudomonadati</taxon>
        <taxon>Bacteroidota</taxon>
        <taxon>Bacteroidia</taxon>
        <taxon>Bacteroidales</taxon>
        <taxon>Prevotellaceae</taxon>
        <taxon>Xylanibacter</taxon>
    </lineage>
</organism>
<accession>A0A1H5TH05</accession>
<evidence type="ECO:0008006" key="4">
    <source>
        <dbReference type="Google" id="ProtNLM"/>
    </source>
</evidence>
<reference evidence="2 3" key="1">
    <citation type="submission" date="2016-10" db="EMBL/GenBank/DDBJ databases">
        <authorList>
            <person name="de Groot N.N."/>
        </authorList>
    </citation>
    <scope>NUCLEOTIDE SEQUENCE [LARGE SCALE GENOMIC DNA]</scope>
    <source>
        <strain evidence="2 3">AR32</strain>
    </source>
</reference>
<dbReference type="EMBL" id="FNUV01000002">
    <property type="protein sequence ID" value="SEF62089.1"/>
    <property type="molecule type" value="Genomic_DNA"/>
</dbReference>